<reference evidence="2" key="1">
    <citation type="submission" date="2013-04" db="EMBL/GenBank/DDBJ databases">
        <authorList>
            <person name="Harkins D.M."/>
            <person name="Durkin A.S."/>
            <person name="Brinkac L.M."/>
            <person name="Haft D.H."/>
            <person name="Selengut J.D."/>
            <person name="Sanka R."/>
            <person name="DePew J."/>
            <person name="Purushe J."/>
            <person name="Galloway R.L."/>
            <person name="Vinetz J.M."/>
            <person name="Sutton G.G."/>
            <person name="Nierman W.C."/>
            <person name="Fouts D.E."/>
        </authorList>
    </citation>
    <scope>NUCLEOTIDE SEQUENCE [LARGE SCALE GENOMIC DNA]</scope>
    <source>
        <strain evidence="2">CDC</strain>
    </source>
</reference>
<keyword evidence="3" id="KW-1185">Reference proteome</keyword>
<keyword evidence="2" id="KW-0378">Hydrolase</keyword>
<dbReference type="SUPFAM" id="SSF53474">
    <property type="entry name" value="alpha/beta-Hydrolases"/>
    <property type="match status" value="1"/>
</dbReference>
<dbReference type="Pfam" id="PF12697">
    <property type="entry name" value="Abhydrolase_6"/>
    <property type="match status" value="1"/>
</dbReference>
<sequence>MRGLGCAVSIRLSSLPVISFKLMRKIILNSISIFTLIWILNCSEERLTQNPRIGPSQECIVLVHGYLRSSNHLRHLRDFLIQKGFYVVSIDYPSTTLSIQEIADSYLSSQISDHCQDKKIHFVTHSLGGVIVRYYLKTNQIKNLGRVIMLAPPNQGSEIADLLSQFKFLNSFFGPILAQIKTDPSSFVHSLGLPNFEFAIITGDFTLDPISSFIIPGIDDGRVSVSNTILENRKDFLIVERSHNYIMDAPEVQDAILTYIQIGRFR</sequence>
<dbReference type="GO" id="GO:0016787">
    <property type="term" value="F:hydrolase activity"/>
    <property type="evidence" value="ECO:0007669"/>
    <property type="project" value="UniProtKB-KW"/>
</dbReference>
<feature type="domain" description="AB hydrolase-1" evidence="1">
    <location>
        <begin position="60"/>
        <end position="174"/>
    </location>
</feature>
<comment type="caution">
    <text evidence="2">The sequence shown here is derived from an EMBL/GenBank/DDBJ whole genome shotgun (WGS) entry which is preliminary data.</text>
</comment>
<dbReference type="InterPro" id="IPR000073">
    <property type="entry name" value="AB_hydrolase_1"/>
</dbReference>
<evidence type="ECO:0000313" key="3">
    <source>
        <dbReference type="Proteomes" id="UP000013984"/>
    </source>
</evidence>
<evidence type="ECO:0000259" key="1">
    <source>
        <dbReference type="Pfam" id="PF12697"/>
    </source>
</evidence>
<dbReference type="Gene3D" id="3.40.50.1820">
    <property type="entry name" value="alpha/beta hydrolase"/>
    <property type="match status" value="1"/>
</dbReference>
<protein>
    <submittedName>
        <fullName evidence="2">Alpha/beta hydrolase family protein</fullName>
    </submittedName>
</protein>
<name>R9A5F6_9LEPT</name>
<dbReference type="Proteomes" id="UP000013984">
    <property type="component" value="Unassembled WGS sequence"/>
</dbReference>
<proteinExistence type="predicted"/>
<dbReference type="InterPro" id="IPR029058">
    <property type="entry name" value="AB_hydrolase_fold"/>
</dbReference>
<evidence type="ECO:0000313" key="2">
    <source>
        <dbReference type="EMBL" id="EOQ97431.1"/>
    </source>
</evidence>
<dbReference type="PANTHER" id="PTHR37946">
    <property type="entry name" value="SLL1969 PROTEIN"/>
    <property type="match status" value="1"/>
</dbReference>
<dbReference type="STRING" id="1218599.LEP1GSC195_3850"/>
<accession>R9A5F6</accession>
<dbReference type="EMBL" id="AOGZ02000014">
    <property type="protein sequence ID" value="EOQ97431.1"/>
    <property type="molecule type" value="Genomic_DNA"/>
</dbReference>
<dbReference type="AlphaFoldDB" id="R9A5F6"/>
<dbReference type="PANTHER" id="PTHR37946:SF1">
    <property type="entry name" value="SLL1969 PROTEIN"/>
    <property type="match status" value="1"/>
</dbReference>
<gene>
    <name evidence="2" type="ORF">LEP1GSC195_3850</name>
</gene>
<organism evidence="2 3">
    <name type="scientific">Leptospira wolbachii serovar Codice str. CDC</name>
    <dbReference type="NCBI Taxonomy" id="1218599"/>
    <lineage>
        <taxon>Bacteria</taxon>
        <taxon>Pseudomonadati</taxon>
        <taxon>Spirochaetota</taxon>
        <taxon>Spirochaetia</taxon>
        <taxon>Leptospirales</taxon>
        <taxon>Leptospiraceae</taxon>
        <taxon>Leptospira</taxon>
    </lineage>
</organism>